<evidence type="ECO:0000313" key="2">
    <source>
        <dbReference type="Proteomes" id="UP000230084"/>
    </source>
</evidence>
<dbReference type="Proteomes" id="UP000230084">
    <property type="component" value="Unassembled WGS sequence"/>
</dbReference>
<gene>
    <name evidence="1" type="ORF">COV06_03735</name>
</gene>
<comment type="caution">
    <text evidence="1">The sequence shown here is derived from an EMBL/GenBank/DDBJ whole genome shotgun (WGS) entry which is preliminary data.</text>
</comment>
<sequence length="72" mass="7950">MCLKIRILGEGIQPFAPKNTCVLKDRATARIFSKRMCLKIGEFGEAIKVFAPKNTCVLKAEAYAKDSQNACV</sequence>
<protein>
    <submittedName>
        <fullName evidence="1">Uncharacterized protein</fullName>
    </submittedName>
</protein>
<name>A0A2H0RLR1_9BACT</name>
<dbReference type="AlphaFoldDB" id="A0A2H0RLR1"/>
<organism evidence="1 2">
    <name type="scientific">Candidatus Uhrbacteria bacterium CG10_big_fil_rev_8_21_14_0_10_50_16</name>
    <dbReference type="NCBI Taxonomy" id="1975039"/>
    <lineage>
        <taxon>Bacteria</taxon>
        <taxon>Candidatus Uhriibacteriota</taxon>
    </lineage>
</organism>
<evidence type="ECO:0000313" key="1">
    <source>
        <dbReference type="EMBL" id="PIR47366.1"/>
    </source>
</evidence>
<dbReference type="EMBL" id="PCYM01000007">
    <property type="protein sequence ID" value="PIR47366.1"/>
    <property type="molecule type" value="Genomic_DNA"/>
</dbReference>
<reference evidence="1 2" key="1">
    <citation type="submission" date="2017-09" db="EMBL/GenBank/DDBJ databases">
        <title>Depth-based differentiation of microbial function through sediment-hosted aquifers and enrichment of novel symbionts in the deep terrestrial subsurface.</title>
        <authorList>
            <person name="Probst A.J."/>
            <person name="Ladd B."/>
            <person name="Jarett J.K."/>
            <person name="Geller-Mcgrath D.E."/>
            <person name="Sieber C.M."/>
            <person name="Emerson J.B."/>
            <person name="Anantharaman K."/>
            <person name="Thomas B.C."/>
            <person name="Malmstrom R."/>
            <person name="Stieglmeier M."/>
            <person name="Klingl A."/>
            <person name="Woyke T."/>
            <person name="Ryan C.M."/>
            <person name="Banfield J.F."/>
        </authorList>
    </citation>
    <scope>NUCLEOTIDE SEQUENCE [LARGE SCALE GENOMIC DNA]</scope>
    <source>
        <strain evidence="1">CG10_big_fil_rev_8_21_14_0_10_50_16</strain>
    </source>
</reference>
<proteinExistence type="predicted"/>
<accession>A0A2H0RLR1</accession>